<keyword evidence="3" id="KW-1185">Reference proteome</keyword>
<evidence type="ECO:0000313" key="3">
    <source>
        <dbReference type="Proteomes" id="UP001187192"/>
    </source>
</evidence>
<name>A0AA88DWN5_FICCA</name>
<evidence type="ECO:0000313" key="2">
    <source>
        <dbReference type="EMBL" id="GMN60824.1"/>
    </source>
</evidence>
<comment type="caution">
    <text evidence="2">The sequence shown here is derived from an EMBL/GenBank/DDBJ whole genome shotgun (WGS) entry which is preliminary data.</text>
</comment>
<dbReference type="Proteomes" id="UP001187192">
    <property type="component" value="Unassembled WGS sequence"/>
</dbReference>
<sequence>MPTHHKGKALSSSSELIALNDEPSATPSPVTHASTSKDEDWLYALTVLQSLSLQENNHAASHIGGALMTKTDSRHLLSRPFAMLFQDYCNKTIMLVNKEVEVKILRLAVCFSDAEDEGHLDEVVETVTCQADGEEAADKESQEEAKETADEEAEKKEE</sequence>
<dbReference type="AlphaFoldDB" id="A0AA88DWN5"/>
<proteinExistence type="predicted"/>
<dbReference type="EMBL" id="BTGU01000102">
    <property type="protein sequence ID" value="GMN60824.1"/>
    <property type="molecule type" value="Genomic_DNA"/>
</dbReference>
<accession>A0AA88DWN5</accession>
<gene>
    <name evidence="2" type="ORF">TIFTF001_029908</name>
</gene>
<feature type="region of interest" description="Disordered" evidence="1">
    <location>
        <begin position="131"/>
        <end position="158"/>
    </location>
</feature>
<reference evidence="2" key="1">
    <citation type="submission" date="2023-07" db="EMBL/GenBank/DDBJ databases">
        <title>draft genome sequence of fig (Ficus carica).</title>
        <authorList>
            <person name="Takahashi T."/>
            <person name="Nishimura K."/>
        </authorList>
    </citation>
    <scope>NUCLEOTIDE SEQUENCE</scope>
</reference>
<evidence type="ECO:0000256" key="1">
    <source>
        <dbReference type="SAM" id="MobiDB-lite"/>
    </source>
</evidence>
<organism evidence="2 3">
    <name type="scientific">Ficus carica</name>
    <name type="common">Common fig</name>
    <dbReference type="NCBI Taxonomy" id="3494"/>
    <lineage>
        <taxon>Eukaryota</taxon>
        <taxon>Viridiplantae</taxon>
        <taxon>Streptophyta</taxon>
        <taxon>Embryophyta</taxon>
        <taxon>Tracheophyta</taxon>
        <taxon>Spermatophyta</taxon>
        <taxon>Magnoliopsida</taxon>
        <taxon>eudicotyledons</taxon>
        <taxon>Gunneridae</taxon>
        <taxon>Pentapetalae</taxon>
        <taxon>rosids</taxon>
        <taxon>fabids</taxon>
        <taxon>Rosales</taxon>
        <taxon>Moraceae</taxon>
        <taxon>Ficeae</taxon>
        <taxon>Ficus</taxon>
    </lineage>
</organism>
<feature type="compositionally biased region" description="Basic and acidic residues" evidence="1">
    <location>
        <begin position="136"/>
        <end position="158"/>
    </location>
</feature>
<protein>
    <submittedName>
        <fullName evidence="2">Uncharacterized protein</fullName>
    </submittedName>
</protein>